<gene>
    <name evidence="1" type="ORF">HXW94_11805</name>
</gene>
<accession>A0A850SWY7</accession>
<evidence type="ECO:0000313" key="2">
    <source>
        <dbReference type="Proteomes" id="UP000553343"/>
    </source>
</evidence>
<proteinExistence type="predicted"/>
<dbReference type="AlphaFoldDB" id="A0A850SWY7"/>
<name>A0A850SWY7_9BACT</name>
<comment type="caution">
    <text evidence="1">The sequence shown here is derived from an EMBL/GenBank/DDBJ whole genome shotgun (WGS) entry which is preliminary data.</text>
</comment>
<dbReference type="EMBL" id="JACADJ010000042">
    <property type="protein sequence ID" value="NWH05659.1"/>
    <property type="molecule type" value="Genomic_DNA"/>
</dbReference>
<organism evidence="1 2">
    <name type="scientific">Desulfobacter latus</name>
    <dbReference type="NCBI Taxonomy" id="2292"/>
    <lineage>
        <taxon>Bacteria</taxon>
        <taxon>Pseudomonadati</taxon>
        <taxon>Thermodesulfobacteriota</taxon>
        <taxon>Desulfobacteria</taxon>
        <taxon>Desulfobacterales</taxon>
        <taxon>Desulfobacteraceae</taxon>
        <taxon>Desulfobacter</taxon>
    </lineage>
</organism>
<protein>
    <submittedName>
        <fullName evidence="1">Uncharacterized protein</fullName>
    </submittedName>
</protein>
<evidence type="ECO:0000313" key="1">
    <source>
        <dbReference type="EMBL" id="NWH05659.1"/>
    </source>
</evidence>
<reference evidence="1 2" key="1">
    <citation type="submission" date="2020-06" db="EMBL/GenBank/DDBJ databases">
        <title>High-quality draft genome of sulfate reducer Desulfobacter latus type strain AcrS2 isolated from marine sediment.</title>
        <authorList>
            <person name="Hoppe M."/>
            <person name="Larsen C.K."/>
            <person name="Marshall I.P.G."/>
            <person name="Schramm A."/>
            <person name="Marietou A.G."/>
        </authorList>
    </citation>
    <scope>NUCLEOTIDE SEQUENCE [LARGE SCALE GENOMIC DNA]</scope>
    <source>
        <strain evidence="1 2">AcRS2</strain>
    </source>
</reference>
<keyword evidence="2" id="KW-1185">Reference proteome</keyword>
<dbReference type="Proteomes" id="UP000553343">
    <property type="component" value="Unassembled WGS sequence"/>
</dbReference>
<sequence>MSNGHKKPNGIEETVNLWKNLNLMQINGKQSQYSFFGQAFISGFFWHPSFPALHFPDADPHFLGTSIQKVWVEALITQRLPRRSVRAEFPHTVPRFQLF</sequence>
<dbReference type="RefSeq" id="WP_178367117.1">
    <property type="nucleotide sequence ID" value="NZ_JACADJ010000042.1"/>
</dbReference>